<keyword evidence="2" id="KW-1185">Reference proteome</keyword>
<dbReference type="PANTHER" id="PTHR10241:SF25">
    <property type="entry name" value="TOMOSYN, ISOFORM C"/>
    <property type="match status" value="1"/>
</dbReference>
<dbReference type="Proteomes" id="UP001179952">
    <property type="component" value="Unassembled WGS sequence"/>
</dbReference>
<reference evidence="1" key="1">
    <citation type="journal article" date="2023" name="Nat. Commun.">
        <title>Diploid and tetraploid genomes of Acorus and the evolution of monocots.</title>
        <authorList>
            <person name="Ma L."/>
            <person name="Liu K.W."/>
            <person name="Li Z."/>
            <person name="Hsiao Y.Y."/>
            <person name="Qi Y."/>
            <person name="Fu T."/>
            <person name="Tang G.D."/>
            <person name="Zhang D."/>
            <person name="Sun W.H."/>
            <person name="Liu D.K."/>
            <person name="Li Y."/>
            <person name="Chen G.Z."/>
            <person name="Liu X.D."/>
            <person name="Liao X.Y."/>
            <person name="Jiang Y.T."/>
            <person name="Yu X."/>
            <person name="Hao Y."/>
            <person name="Huang J."/>
            <person name="Zhao X.W."/>
            <person name="Ke S."/>
            <person name="Chen Y.Y."/>
            <person name="Wu W.L."/>
            <person name="Hsu J.L."/>
            <person name="Lin Y.F."/>
            <person name="Huang M.D."/>
            <person name="Li C.Y."/>
            <person name="Huang L."/>
            <person name="Wang Z.W."/>
            <person name="Zhao X."/>
            <person name="Zhong W.Y."/>
            <person name="Peng D.H."/>
            <person name="Ahmad S."/>
            <person name="Lan S."/>
            <person name="Zhang J.S."/>
            <person name="Tsai W.C."/>
            <person name="Van de Peer Y."/>
            <person name="Liu Z.J."/>
        </authorList>
    </citation>
    <scope>NUCLEOTIDE SEQUENCE</scope>
    <source>
        <strain evidence="1">SCP</strain>
    </source>
</reference>
<dbReference type="GO" id="GO:0006887">
    <property type="term" value="P:exocytosis"/>
    <property type="evidence" value="ECO:0007669"/>
    <property type="project" value="TreeGrafter"/>
</dbReference>
<sequence>MDKTMSSDNGLITLVNGFEVAFISVMPSEKDFRNPESFPCLHDKVLAAAANAASSGPGFLSGIVKGMKGKTGNTMNVSGSLLGSNVTQLENIFFAPLSETSTLVSNDKEVGDLTIDDIEEIDDPLPLESTSTHANKHGRKGRASVLGFHYNKDATAAAEYTRNKLAERQEKLQRISDRTAELESGAKNFAEMANELVKTMEEKNRFKLW</sequence>
<dbReference type="GO" id="GO:0005886">
    <property type="term" value="C:plasma membrane"/>
    <property type="evidence" value="ECO:0007669"/>
    <property type="project" value="TreeGrafter"/>
</dbReference>
<comment type="caution">
    <text evidence="1">The sequence shown here is derived from an EMBL/GenBank/DDBJ whole genome shotgun (WGS) entry which is preliminary data.</text>
</comment>
<dbReference type="GO" id="GO:0005096">
    <property type="term" value="F:GTPase activator activity"/>
    <property type="evidence" value="ECO:0007669"/>
    <property type="project" value="TreeGrafter"/>
</dbReference>
<gene>
    <name evidence="1" type="ORF">QJS04_geneDACA010595</name>
</gene>
<dbReference type="AlphaFoldDB" id="A0AAV9AJY4"/>
<evidence type="ECO:0008006" key="3">
    <source>
        <dbReference type="Google" id="ProtNLM"/>
    </source>
</evidence>
<dbReference type="GO" id="GO:0006893">
    <property type="term" value="P:Golgi to plasma membrane transport"/>
    <property type="evidence" value="ECO:0007669"/>
    <property type="project" value="TreeGrafter"/>
</dbReference>
<dbReference type="PANTHER" id="PTHR10241">
    <property type="entry name" value="LETHAL 2 GIANT LARVAE PROTEIN"/>
    <property type="match status" value="1"/>
</dbReference>
<proteinExistence type="predicted"/>
<dbReference type="GO" id="GO:0005737">
    <property type="term" value="C:cytoplasm"/>
    <property type="evidence" value="ECO:0007669"/>
    <property type="project" value="TreeGrafter"/>
</dbReference>
<reference evidence="1" key="2">
    <citation type="submission" date="2023-06" db="EMBL/GenBank/DDBJ databases">
        <authorList>
            <person name="Ma L."/>
            <person name="Liu K.-W."/>
            <person name="Li Z."/>
            <person name="Hsiao Y.-Y."/>
            <person name="Qi Y."/>
            <person name="Fu T."/>
            <person name="Tang G."/>
            <person name="Zhang D."/>
            <person name="Sun W.-H."/>
            <person name="Liu D.-K."/>
            <person name="Li Y."/>
            <person name="Chen G.-Z."/>
            <person name="Liu X.-D."/>
            <person name="Liao X.-Y."/>
            <person name="Jiang Y.-T."/>
            <person name="Yu X."/>
            <person name="Hao Y."/>
            <person name="Huang J."/>
            <person name="Zhao X.-W."/>
            <person name="Ke S."/>
            <person name="Chen Y.-Y."/>
            <person name="Wu W.-L."/>
            <person name="Hsu J.-L."/>
            <person name="Lin Y.-F."/>
            <person name="Huang M.-D."/>
            <person name="Li C.-Y."/>
            <person name="Huang L."/>
            <person name="Wang Z.-W."/>
            <person name="Zhao X."/>
            <person name="Zhong W.-Y."/>
            <person name="Peng D.-H."/>
            <person name="Ahmad S."/>
            <person name="Lan S."/>
            <person name="Zhang J.-S."/>
            <person name="Tsai W.-C."/>
            <person name="Van De Peer Y."/>
            <person name="Liu Z.-J."/>
        </authorList>
    </citation>
    <scope>NUCLEOTIDE SEQUENCE</scope>
    <source>
        <strain evidence="1">SCP</strain>
        <tissue evidence="1">Leaves</tissue>
    </source>
</reference>
<accession>A0AAV9AJY4</accession>
<name>A0AAV9AJY4_ACOGR</name>
<dbReference type="GO" id="GO:0019905">
    <property type="term" value="F:syntaxin binding"/>
    <property type="evidence" value="ECO:0007669"/>
    <property type="project" value="TreeGrafter"/>
</dbReference>
<dbReference type="SUPFAM" id="SSF58038">
    <property type="entry name" value="SNARE fusion complex"/>
    <property type="match status" value="1"/>
</dbReference>
<organism evidence="1 2">
    <name type="scientific">Acorus gramineus</name>
    <name type="common">Dwarf sweet flag</name>
    <dbReference type="NCBI Taxonomy" id="55184"/>
    <lineage>
        <taxon>Eukaryota</taxon>
        <taxon>Viridiplantae</taxon>
        <taxon>Streptophyta</taxon>
        <taxon>Embryophyta</taxon>
        <taxon>Tracheophyta</taxon>
        <taxon>Spermatophyta</taxon>
        <taxon>Magnoliopsida</taxon>
        <taxon>Liliopsida</taxon>
        <taxon>Acoraceae</taxon>
        <taxon>Acorus</taxon>
    </lineage>
</organism>
<evidence type="ECO:0000313" key="2">
    <source>
        <dbReference type="Proteomes" id="UP001179952"/>
    </source>
</evidence>
<dbReference type="Gene3D" id="1.20.5.110">
    <property type="match status" value="1"/>
</dbReference>
<dbReference type="CDD" id="cd15873">
    <property type="entry name" value="R-SNARE_STXBP5_6"/>
    <property type="match status" value="1"/>
</dbReference>
<protein>
    <recommendedName>
        <fullName evidence="3">V-SNARE coiled-coil homology domain-containing protein</fullName>
    </recommendedName>
</protein>
<dbReference type="GO" id="GO:0045159">
    <property type="term" value="F:myosin II binding"/>
    <property type="evidence" value="ECO:0007669"/>
    <property type="project" value="TreeGrafter"/>
</dbReference>
<dbReference type="EMBL" id="JAUJYN010000008">
    <property type="protein sequence ID" value="KAK1264499.1"/>
    <property type="molecule type" value="Genomic_DNA"/>
</dbReference>
<evidence type="ECO:0000313" key="1">
    <source>
        <dbReference type="EMBL" id="KAK1264499.1"/>
    </source>
</evidence>